<protein>
    <recommendedName>
        <fullName evidence="4">Lipoprotein</fullName>
    </recommendedName>
</protein>
<keyword evidence="1" id="KW-0732">Signal</keyword>
<dbReference type="RefSeq" id="WP_201433082.1">
    <property type="nucleotide sequence ID" value="NZ_JAEQBW010000018.1"/>
</dbReference>
<dbReference type="Proteomes" id="UP000611723">
    <property type="component" value="Unassembled WGS sequence"/>
</dbReference>
<name>A0A934X2X4_9BACT</name>
<keyword evidence="3" id="KW-1185">Reference proteome</keyword>
<evidence type="ECO:0008006" key="4">
    <source>
        <dbReference type="Google" id="ProtNLM"/>
    </source>
</evidence>
<gene>
    <name evidence="2" type="ORF">JKA74_20300</name>
</gene>
<feature type="signal peptide" evidence="1">
    <location>
        <begin position="1"/>
        <end position="23"/>
    </location>
</feature>
<sequence>MDFRKVIKCIFFLVVIFSFTACSGKSTKTSIINQQDSIIDNDTIVFKNSNKKYKYISTLVYQFDKKNGGDSINKELISLEKAGDSIFAFMDGPSLYNQNNQNLPYYNDTIINTYAKNFDIEIDDDIPYIVYLRNDQDFIQFIRKNSGVYYLETATIRSSYIEIFKGIKNGMSKTEVFNLLKFPNQSVDMENFNLILCHVSVPSKTAFKNESFSSVDTKPAYPTIQLNLHFMNNKLKYIYMDSWIGYGDMGDDSFVE</sequence>
<dbReference type="EMBL" id="JAEQBW010000018">
    <property type="protein sequence ID" value="MBK6267395.1"/>
    <property type="molecule type" value="Genomic_DNA"/>
</dbReference>
<reference evidence="2" key="1">
    <citation type="submission" date="2021-01" db="EMBL/GenBank/DDBJ databases">
        <title>Marivirga aurantiaca sp. nov., isolated from intertidal surface sediments.</title>
        <authorList>
            <person name="Zhang M."/>
        </authorList>
    </citation>
    <scope>NUCLEOTIDE SEQUENCE</scope>
    <source>
        <strain evidence="2">S37H4</strain>
    </source>
</reference>
<dbReference type="PROSITE" id="PS51257">
    <property type="entry name" value="PROKAR_LIPOPROTEIN"/>
    <property type="match status" value="1"/>
</dbReference>
<dbReference type="AlphaFoldDB" id="A0A934X2X4"/>
<organism evidence="2 3">
    <name type="scientific">Marivirga aurantiaca</name>
    <dbReference type="NCBI Taxonomy" id="2802615"/>
    <lineage>
        <taxon>Bacteria</taxon>
        <taxon>Pseudomonadati</taxon>
        <taxon>Bacteroidota</taxon>
        <taxon>Cytophagia</taxon>
        <taxon>Cytophagales</taxon>
        <taxon>Marivirgaceae</taxon>
        <taxon>Marivirga</taxon>
    </lineage>
</organism>
<feature type="chain" id="PRO_5038048227" description="Lipoprotein" evidence="1">
    <location>
        <begin position="24"/>
        <end position="256"/>
    </location>
</feature>
<evidence type="ECO:0000313" key="2">
    <source>
        <dbReference type="EMBL" id="MBK6267395.1"/>
    </source>
</evidence>
<proteinExistence type="predicted"/>
<comment type="caution">
    <text evidence="2">The sequence shown here is derived from an EMBL/GenBank/DDBJ whole genome shotgun (WGS) entry which is preliminary data.</text>
</comment>
<evidence type="ECO:0000313" key="3">
    <source>
        <dbReference type="Proteomes" id="UP000611723"/>
    </source>
</evidence>
<accession>A0A934X2X4</accession>
<evidence type="ECO:0000256" key="1">
    <source>
        <dbReference type="SAM" id="SignalP"/>
    </source>
</evidence>